<proteinExistence type="predicted"/>
<organism evidence="1 2">
    <name type="scientific">Romanomermis culicivorax</name>
    <name type="common">Nematode worm</name>
    <dbReference type="NCBI Taxonomy" id="13658"/>
    <lineage>
        <taxon>Eukaryota</taxon>
        <taxon>Metazoa</taxon>
        <taxon>Ecdysozoa</taxon>
        <taxon>Nematoda</taxon>
        <taxon>Enoplea</taxon>
        <taxon>Dorylaimia</taxon>
        <taxon>Mermithida</taxon>
        <taxon>Mermithoidea</taxon>
        <taxon>Mermithidae</taxon>
        <taxon>Romanomermis</taxon>
    </lineage>
</organism>
<evidence type="ECO:0000313" key="2">
    <source>
        <dbReference type="WBParaSite" id="nRc.2.0.1.t06931-RA"/>
    </source>
</evidence>
<dbReference type="AlphaFoldDB" id="A0A915HYL8"/>
<dbReference type="WBParaSite" id="nRc.2.0.1.t06931-RA">
    <property type="protein sequence ID" value="nRc.2.0.1.t06931-RA"/>
    <property type="gene ID" value="nRc.2.0.1.g06931"/>
</dbReference>
<name>A0A915HYL8_ROMCU</name>
<protein>
    <submittedName>
        <fullName evidence="2">Uncharacterized protein</fullName>
    </submittedName>
</protein>
<reference evidence="2" key="1">
    <citation type="submission" date="2022-11" db="UniProtKB">
        <authorList>
            <consortium name="WormBaseParasite"/>
        </authorList>
    </citation>
    <scope>IDENTIFICATION</scope>
</reference>
<keyword evidence="1" id="KW-1185">Reference proteome</keyword>
<dbReference type="Proteomes" id="UP000887565">
    <property type="component" value="Unplaced"/>
</dbReference>
<evidence type="ECO:0000313" key="1">
    <source>
        <dbReference type="Proteomes" id="UP000887565"/>
    </source>
</evidence>
<sequence length="70" mass="7770">MSAPLVIHFVDLHVDFLWQLCHQQGAQHTGQHGKTKNDSKLAVTFDAAGCTVLRNKPEKILAIGELDNFD</sequence>
<accession>A0A915HYL8</accession>